<dbReference type="Gene3D" id="1.10.10.10">
    <property type="entry name" value="Winged helix-like DNA-binding domain superfamily/Winged helix DNA-binding domain"/>
    <property type="match status" value="1"/>
</dbReference>
<dbReference type="GO" id="GO:0003677">
    <property type="term" value="F:DNA binding"/>
    <property type="evidence" value="ECO:0007669"/>
    <property type="project" value="UniProtKB-KW"/>
</dbReference>
<dbReference type="SUPFAM" id="SSF46785">
    <property type="entry name" value="Winged helix' DNA-binding domain"/>
    <property type="match status" value="1"/>
</dbReference>
<protein>
    <submittedName>
        <fullName evidence="5">MarR family transcriptional regulator</fullName>
    </submittedName>
</protein>
<name>A0A917AQY9_9BACI</name>
<evidence type="ECO:0000313" key="5">
    <source>
        <dbReference type="EMBL" id="GGE63800.1"/>
    </source>
</evidence>
<evidence type="ECO:0000256" key="3">
    <source>
        <dbReference type="ARBA" id="ARBA00023163"/>
    </source>
</evidence>
<keyword evidence="3" id="KW-0804">Transcription</keyword>
<accession>A0A917AQY9</accession>
<organism evidence="5 6">
    <name type="scientific">Priestia taiwanensis</name>
    <dbReference type="NCBI Taxonomy" id="1347902"/>
    <lineage>
        <taxon>Bacteria</taxon>
        <taxon>Bacillati</taxon>
        <taxon>Bacillota</taxon>
        <taxon>Bacilli</taxon>
        <taxon>Bacillales</taxon>
        <taxon>Bacillaceae</taxon>
        <taxon>Priestia</taxon>
    </lineage>
</organism>
<reference evidence="5" key="2">
    <citation type="submission" date="2020-09" db="EMBL/GenBank/DDBJ databases">
        <authorList>
            <person name="Sun Q."/>
            <person name="Zhou Y."/>
        </authorList>
    </citation>
    <scope>NUCLEOTIDE SEQUENCE</scope>
    <source>
        <strain evidence="5">CGMCC 1.12698</strain>
    </source>
</reference>
<dbReference type="AlphaFoldDB" id="A0A917AQY9"/>
<dbReference type="InterPro" id="IPR000835">
    <property type="entry name" value="HTH_MarR-typ"/>
</dbReference>
<evidence type="ECO:0000256" key="1">
    <source>
        <dbReference type="ARBA" id="ARBA00023015"/>
    </source>
</evidence>
<dbReference type="GO" id="GO:0003700">
    <property type="term" value="F:DNA-binding transcription factor activity"/>
    <property type="evidence" value="ECO:0007669"/>
    <property type="project" value="InterPro"/>
</dbReference>
<keyword evidence="6" id="KW-1185">Reference proteome</keyword>
<dbReference type="PANTHER" id="PTHR33164">
    <property type="entry name" value="TRANSCRIPTIONAL REGULATOR, MARR FAMILY"/>
    <property type="match status" value="1"/>
</dbReference>
<keyword evidence="1" id="KW-0805">Transcription regulation</keyword>
<dbReference type="InterPro" id="IPR036388">
    <property type="entry name" value="WH-like_DNA-bd_sf"/>
</dbReference>
<dbReference type="Proteomes" id="UP000605259">
    <property type="component" value="Unassembled WGS sequence"/>
</dbReference>
<dbReference type="PANTHER" id="PTHR33164:SF89">
    <property type="entry name" value="MARR FAMILY REGULATORY PROTEIN"/>
    <property type="match status" value="1"/>
</dbReference>
<sequence>MKKQVGDMNQFWTEIYYYLRYPHQEKISHQSVRIMQVIEKEKEVGIKKIAESIQVSHNTASEHVKRLLEKEYIIKTRSKEDERRVILKLTASGQEILHRHSSLDEEKLTHVFEAMTAEERQTIIDGFALLKEKAQLCTRS</sequence>
<dbReference type="Pfam" id="PF22381">
    <property type="entry name" value="Staph_reg_Sar_Rot"/>
    <property type="match status" value="1"/>
</dbReference>
<dbReference type="InterPro" id="IPR055166">
    <property type="entry name" value="Transc_reg_Sar_Rot_HTH"/>
</dbReference>
<reference evidence="5" key="1">
    <citation type="journal article" date="2014" name="Int. J. Syst. Evol. Microbiol.">
        <title>Complete genome sequence of Corynebacterium casei LMG S-19264T (=DSM 44701T), isolated from a smear-ripened cheese.</title>
        <authorList>
            <consortium name="US DOE Joint Genome Institute (JGI-PGF)"/>
            <person name="Walter F."/>
            <person name="Albersmeier A."/>
            <person name="Kalinowski J."/>
            <person name="Ruckert C."/>
        </authorList>
    </citation>
    <scope>NUCLEOTIDE SEQUENCE</scope>
    <source>
        <strain evidence="5">CGMCC 1.12698</strain>
    </source>
</reference>
<feature type="domain" description="HTH marR-type" evidence="4">
    <location>
        <begin position="1"/>
        <end position="132"/>
    </location>
</feature>
<evidence type="ECO:0000259" key="4">
    <source>
        <dbReference type="PROSITE" id="PS50995"/>
    </source>
</evidence>
<comment type="caution">
    <text evidence="5">The sequence shown here is derived from an EMBL/GenBank/DDBJ whole genome shotgun (WGS) entry which is preliminary data.</text>
</comment>
<dbReference type="InterPro" id="IPR036390">
    <property type="entry name" value="WH_DNA-bd_sf"/>
</dbReference>
<dbReference type="RefSeq" id="WP_188387537.1">
    <property type="nucleotide sequence ID" value="NZ_BMFK01000001.1"/>
</dbReference>
<proteinExistence type="predicted"/>
<evidence type="ECO:0000256" key="2">
    <source>
        <dbReference type="ARBA" id="ARBA00023125"/>
    </source>
</evidence>
<dbReference type="InterPro" id="IPR039422">
    <property type="entry name" value="MarR/SlyA-like"/>
</dbReference>
<gene>
    <name evidence="5" type="ORF">GCM10007140_12550</name>
</gene>
<dbReference type="EMBL" id="BMFK01000001">
    <property type="protein sequence ID" value="GGE63800.1"/>
    <property type="molecule type" value="Genomic_DNA"/>
</dbReference>
<keyword evidence="2" id="KW-0238">DNA-binding</keyword>
<dbReference type="GO" id="GO:0006950">
    <property type="term" value="P:response to stress"/>
    <property type="evidence" value="ECO:0007669"/>
    <property type="project" value="TreeGrafter"/>
</dbReference>
<dbReference type="PROSITE" id="PS50995">
    <property type="entry name" value="HTH_MARR_2"/>
    <property type="match status" value="1"/>
</dbReference>
<dbReference type="SMART" id="SM00347">
    <property type="entry name" value="HTH_MARR"/>
    <property type="match status" value="1"/>
</dbReference>
<evidence type="ECO:0000313" key="6">
    <source>
        <dbReference type="Proteomes" id="UP000605259"/>
    </source>
</evidence>